<sequence>MRGLQTPLLSILRAMHCRSTHHRFALDALPLIRSAAGVRLGRHLLSNHSRYLAGAKDPDLRFRDFHNHVIHVDDGYWGGAPRVAHQWYERLQRYLRTNRWGDAAHAAGVLSHYFTDPIQPLHTSQSKVDRILHRPLEWSVTKSYASLRKQWQADTSRTVFQLSDGPGWLGEAILTASGVAHEYRDTLLAHYDLKAARKNPAAAWDDVSRDRVSQLIGLCITGWARVLERTAEDAERARDRPLPRRGAVLPLLSAGVSTPRHLLLRSLEHRLERKKVNAMIDEFAATGEVVRHMSSEQRVMEKVCRVYVREREYQRQRASEQSNSDIRILPFSPASEDGDIRAKKAA</sequence>
<dbReference type="CDD" id="cd10981">
    <property type="entry name" value="ZnPC_S1P1"/>
    <property type="match status" value="1"/>
</dbReference>
<keyword evidence="4" id="KW-1185">Reference proteome</keyword>
<dbReference type="GO" id="GO:0016788">
    <property type="term" value="F:hydrolase activity, acting on ester bonds"/>
    <property type="evidence" value="ECO:0007669"/>
    <property type="project" value="InterPro"/>
</dbReference>
<dbReference type="Pfam" id="PF00882">
    <property type="entry name" value="Zn_dep_PLPC"/>
    <property type="match status" value="1"/>
</dbReference>
<protein>
    <recommendedName>
        <fullName evidence="2">Phospholipase C/D domain-containing protein</fullName>
    </recommendedName>
</protein>
<feature type="domain" description="Phospholipase C/D" evidence="2">
    <location>
        <begin position="23"/>
        <end position="147"/>
    </location>
</feature>
<dbReference type="EMBL" id="SJPK01000013">
    <property type="protein sequence ID" value="TWT56394.1"/>
    <property type="molecule type" value="Genomic_DNA"/>
</dbReference>
<accession>A0A5C5WZQ0</accession>
<dbReference type="OrthoDB" id="268732at2"/>
<dbReference type="RefSeq" id="WP_146393068.1">
    <property type="nucleotide sequence ID" value="NZ_SJPK01000013.1"/>
</dbReference>
<comment type="caution">
    <text evidence="3">The sequence shown here is derived from an EMBL/GenBank/DDBJ whole genome shotgun (WGS) entry which is preliminary data.</text>
</comment>
<dbReference type="SUPFAM" id="SSF48537">
    <property type="entry name" value="Phospholipase C/P1 nuclease"/>
    <property type="match status" value="1"/>
</dbReference>
<name>A0A5C5WZQ0_9BACT</name>
<dbReference type="Proteomes" id="UP000318053">
    <property type="component" value="Unassembled WGS sequence"/>
</dbReference>
<evidence type="ECO:0000256" key="1">
    <source>
        <dbReference type="SAM" id="MobiDB-lite"/>
    </source>
</evidence>
<evidence type="ECO:0000313" key="3">
    <source>
        <dbReference type="EMBL" id="TWT56394.1"/>
    </source>
</evidence>
<dbReference type="InterPro" id="IPR029002">
    <property type="entry name" value="PLPC/GPLD1"/>
</dbReference>
<dbReference type="InterPro" id="IPR008947">
    <property type="entry name" value="PLipase_C/P1_nuclease_dom_sf"/>
</dbReference>
<evidence type="ECO:0000313" key="4">
    <source>
        <dbReference type="Proteomes" id="UP000318053"/>
    </source>
</evidence>
<feature type="region of interest" description="Disordered" evidence="1">
    <location>
        <begin position="318"/>
        <end position="346"/>
    </location>
</feature>
<reference evidence="3 4" key="1">
    <citation type="submission" date="2019-02" db="EMBL/GenBank/DDBJ databases">
        <title>Deep-cultivation of Planctomycetes and their phenomic and genomic characterization uncovers novel biology.</title>
        <authorList>
            <person name="Wiegand S."/>
            <person name="Jogler M."/>
            <person name="Boedeker C."/>
            <person name="Pinto D."/>
            <person name="Vollmers J."/>
            <person name="Rivas-Marin E."/>
            <person name="Kohn T."/>
            <person name="Peeters S.H."/>
            <person name="Heuer A."/>
            <person name="Rast P."/>
            <person name="Oberbeckmann S."/>
            <person name="Bunk B."/>
            <person name="Jeske O."/>
            <person name="Meyerdierks A."/>
            <person name="Storesund J.E."/>
            <person name="Kallscheuer N."/>
            <person name="Luecker S."/>
            <person name="Lage O.M."/>
            <person name="Pohl T."/>
            <person name="Merkel B.J."/>
            <person name="Hornburger P."/>
            <person name="Mueller R.-W."/>
            <person name="Bruemmer F."/>
            <person name="Labrenz M."/>
            <person name="Spormann A.M."/>
            <person name="Op Den Camp H."/>
            <person name="Overmann J."/>
            <person name="Amann R."/>
            <person name="Jetten M.S.M."/>
            <person name="Mascher T."/>
            <person name="Medema M.H."/>
            <person name="Devos D.P."/>
            <person name="Kaster A.-K."/>
            <person name="Ovreas L."/>
            <person name="Rohde M."/>
            <person name="Galperin M.Y."/>
            <person name="Jogler C."/>
        </authorList>
    </citation>
    <scope>NUCLEOTIDE SEQUENCE [LARGE SCALE GENOMIC DNA]</scope>
    <source>
        <strain evidence="3 4">CA85</strain>
    </source>
</reference>
<proteinExistence type="predicted"/>
<dbReference type="AlphaFoldDB" id="A0A5C5WZQ0"/>
<gene>
    <name evidence="3" type="ORF">CA85_42070</name>
</gene>
<organism evidence="3 4">
    <name type="scientific">Allorhodopirellula solitaria</name>
    <dbReference type="NCBI Taxonomy" id="2527987"/>
    <lineage>
        <taxon>Bacteria</taxon>
        <taxon>Pseudomonadati</taxon>
        <taxon>Planctomycetota</taxon>
        <taxon>Planctomycetia</taxon>
        <taxon>Pirellulales</taxon>
        <taxon>Pirellulaceae</taxon>
        <taxon>Allorhodopirellula</taxon>
    </lineage>
</organism>
<evidence type="ECO:0000259" key="2">
    <source>
        <dbReference type="Pfam" id="PF00882"/>
    </source>
</evidence>
<dbReference type="Gene3D" id="1.10.575.10">
    <property type="entry name" value="P1 Nuclease"/>
    <property type="match status" value="1"/>
</dbReference>